<dbReference type="Gene3D" id="2.40.260.10">
    <property type="entry name" value="Sortase"/>
    <property type="match status" value="1"/>
</dbReference>
<reference evidence="2 3" key="1">
    <citation type="journal article" date="2016" name="Nat. Commun.">
        <title>Thousands of microbial genomes shed light on interconnected biogeochemical processes in an aquifer system.</title>
        <authorList>
            <person name="Anantharaman K."/>
            <person name="Brown C.T."/>
            <person name="Hug L.A."/>
            <person name="Sharon I."/>
            <person name="Castelle C.J."/>
            <person name="Probst A.J."/>
            <person name="Thomas B.C."/>
            <person name="Singh A."/>
            <person name="Wilkins M.J."/>
            <person name="Karaoz U."/>
            <person name="Brodie E.L."/>
            <person name="Williams K.H."/>
            <person name="Hubbard S.S."/>
            <person name="Banfield J.F."/>
        </authorList>
    </citation>
    <scope>NUCLEOTIDE SEQUENCE [LARGE SCALE GENOMIC DNA]</scope>
</reference>
<name>A0A1G2HU84_9BACT</name>
<evidence type="ECO:0000313" key="2">
    <source>
        <dbReference type="EMBL" id="OGZ65800.1"/>
    </source>
</evidence>
<evidence type="ECO:0000313" key="3">
    <source>
        <dbReference type="Proteomes" id="UP000178774"/>
    </source>
</evidence>
<comment type="caution">
    <text evidence="2">The sequence shown here is derived from an EMBL/GenBank/DDBJ whole genome shotgun (WGS) entry which is preliminary data.</text>
</comment>
<proteinExistence type="predicted"/>
<dbReference type="Proteomes" id="UP000178774">
    <property type="component" value="Unassembled WGS sequence"/>
</dbReference>
<protein>
    <recommendedName>
        <fullName evidence="4">Sortase</fullName>
    </recommendedName>
</protein>
<dbReference type="GO" id="GO:0016787">
    <property type="term" value="F:hydrolase activity"/>
    <property type="evidence" value="ECO:0007669"/>
    <property type="project" value="UniProtKB-KW"/>
</dbReference>
<accession>A0A1G2HU84</accession>
<dbReference type="InterPro" id="IPR023365">
    <property type="entry name" value="Sortase_dom-sf"/>
</dbReference>
<organism evidence="2 3">
    <name type="scientific">Candidatus Staskawiczbacteria bacterium RIFCSPHIGHO2_01_FULL_41_41</name>
    <dbReference type="NCBI Taxonomy" id="1802203"/>
    <lineage>
        <taxon>Bacteria</taxon>
        <taxon>Candidatus Staskawicziibacteriota</taxon>
    </lineage>
</organism>
<dbReference type="EMBL" id="MHOP01000013">
    <property type="protein sequence ID" value="OGZ65800.1"/>
    <property type="molecule type" value="Genomic_DNA"/>
</dbReference>
<keyword evidence="1" id="KW-0378">Hydrolase</keyword>
<dbReference type="InterPro" id="IPR005754">
    <property type="entry name" value="Sortase"/>
</dbReference>
<dbReference type="SUPFAM" id="SSF63817">
    <property type="entry name" value="Sortase"/>
    <property type="match status" value="1"/>
</dbReference>
<evidence type="ECO:0000256" key="1">
    <source>
        <dbReference type="ARBA" id="ARBA00022801"/>
    </source>
</evidence>
<dbReference type="Pfam" id="PF04203">
    <property type="entry name" value="Sortase"/>
    <property type="match status" value="1"/>
</dbReference>
<dbReference type="CDD" id="cd05829">
    <property type="entry name" value="Sortase_F"/>
    <property type="match status" value="1"/>
</dbReference>
<sequence length="235" mass="25518">MLHYQNFKRVFLLAGFIFFVTVLCISFGMVKPGVKNIVQVPIAHINSIASASTTAVAPLAVVDSISLIPVIKASAAPAVQTLPLPAGEASKPVRLMIPTIGVNAYVEHIGLTPEGAVGVPDGPYNVSWFTQGAVPGTLGSAVISGHYGRWKQYRSSVFDLLHTVKPGDVIYVKDGKGATRSFVVKETRVYGKDETVPEIFNRSDKAYLNIITCHGTWLESEHTYDKRFVVFAELQ</sequence>
<dbReference type="AlphaFoldDB" id="A0A1G2HU84"/>
<evidence type="ECO:0008006" key="4">
    <source>
        <dbReference type="Google" id="ProtNLM"/>
    </source>
</evidence>
<gene>
    <name evidence="2" type="ORF">A2822_00900</name>
</gene>
<dbReference type="InterPro" id="IPR042001">
    <property type="entry name" value="Sortase_F"/>
</dbReference>